<dbReference type="RefSeq" id="WP_054480382.1">
    <property type="nucleotide sequence ID" value="NZ_CAWMRL010000057.1"/>
</dbReference>
<comment type="caution">
    <text evidence="2">The sequence shown here is derived from an EMBL/GenBank/DDBJ whole genome shotgun (WGS) entry which is preliminary data.</text>
</comment>
<feature type="domain" description="Phage tail collar" evidence="1">
    <location>
        <begin position="14"/>
        <end position="61"/>
    </location>
</feature>
<gene>
    <name evidence="2" type="ORF">AM629_16710</name>
</gene>
<evidence type="ECO:0000313" key="3">
    <source>
        <dbReference type="Proteomes" id="UP000037727"/>
    </source>
</evidence>
<dbReference type="PANTHER" id="PTHR35191">
    <property type="entry name" value="PROPHAGE SIDE TAIL FIBER PROTEIN HOMOLOG STFQ-RELATED"/>
    <property type="match status" value="1"/>
</dbReference>
<organism evidence="2 3">
    <name type="scientific">Photorhabdus heterorhabditis</name>
    <dbReference type="NCBI Taxonomy" id="880156"/>
    <lineage>
        <taxon>Bacteria</taxon>
        <taxon>Pseudomonadati</taxon>
        <taxon>Pseudomonadota</taxon>
        <taxon>Gammaproteobacteria</taxon>
        <taxon>Enterobacterales</taxon>
        <taxon>Morganellaceae</taxon>
        <taxon>Photorhabdus</taxon>
    </lineage>
</organism>
<proteinExistence type="predicted"/>
<dbReference type="InterPro" id="IPR051934">
    <property type="entry name" value="Phage_Tail_Fiber_Structural"/>
</dbReference>
<dbReference type="InterPro" id="IPR011083">
    <property type="entry name" value="Phage_tail_collar_dom"/>
</dbReference>
<dbReference type="Proteomes" id="UP000037727">
    <property type="component" value="Unassembled WGS sequence"/>
</dbReference>
<dbReference type="InterPro" id="IPR037053">
    <property type="entry name" value="Phage_tail_collar_dom_sf"/>
</dbReference>
<evidence type="ECO:0000259" key="1">
    <source>
        <dbReference type="Pfam" id="PF07484"/>
    </source>
</evidence>
<dbReference type="SUPFAM" id="SSF88874">
    <property type="entry name" value="Receptor-binding domain of short tail fibre protein gp12"/>
    <property type="match status" value="1"/>
</dbReference>
<sequence>MKNLGLVEQLIPVGVPLPWPTEIPPEGWVPCNGAAFDKSKFPELAKAYPSGNLPDLRGEFIRGWDDGRGVDQSRALLSQQNSTRLPSVYVHAASADRGILVSPPVNTYSRAYPSEIMASDFEDSTTGSGPYYTTSTSLVPSGAVGLSAFRVRPRNIAFNYIVRAA</sequence>
<keyword evidence="3" id="KW-1185">Reference proteome</keyword>
<dbReference type="Gene3D" id="3.90.1340.10">
    <property type="entry name" value="Phage tail collar domain"/>
    <property type="match status" value="1"/>
</dbReference>
<name>A0ABR5K8M6_9GAMM</name>
<dbReference type="PANTHER" id="PTHR35191:SF1">
    <property type="entry name" value="PROPHAGE SIDE TAIL FIBER PROTEIN HOMOLOG STFQ-RELATED"/>
    <property type="match status" value="1"/>
</dbReference>
<evidence type="ECO:0000313" key="2">
    <source>
        <dbReference type="EMBL" id="KOY60940.1"/>
    </source>
</evidence>
<dbReference type="EMBL" id="LJCS01000057">
    <property type="protein sequence ID" value="KOY60940.1"/>
    <property type="molecule type" value="Genomic_DNA"/>
</dbReference>
<reference evidence="2 3" key="1">
    <citation type="submission" date="2015-09" db="EMBL/GenBank/DDBJ databases">
        <title>Draft genome sequence and assembly of Photorhabdus sp. VMG, a bacterial symbiont associated with Heterorhabditis zealandica.</title>
        <authorList>
            <person name="Naidoo S."/>
            <person name="Featherston J."/>
            <person name="Mothupi B."/>
            <person name="Gray V.M."/>
        </authorList>
    </citation>
    <scope>NUCLEOTIDE SEQUENCE [LARGE SCALE GENOMIC DNA]</scope>
    <source>
        <strain evidence="2 3">VMG</strain>
    </source>
</reference>
<protein>
    <recommendedName>
        <fullName evidence="1">Phage tail collar domain-containing protein</fullName>
    </recommendedName>
</protein>
<accession>A0ABR5K8M6</accession>
<dbReference type="Pfam" id="PF07484">
    <property type="entry name" value="Collar"/>
    <property type="match status" value="1"/>
</dbReference>